<dbReference type="EMBL" id="CACRXK020016137">
    <property type="protein sequence ID" value="CAB4029385.1"/>
    <property type="molecule type" value="Genomic_DNA"/>
</dbReference>
<comment type="caution">
    <text evidence="2">The sequence shown here is derived from an EMBL/GenBank/DDBJ whole genome shotgun (WGS) entry which is preliminary data.</text>
</comment>
<proteinExistence type="predicted"/>
<gene>
    <name evidence="2" type="ORF">PACLA_8A088633</name>
</gene>
<accession>A0A7D9JGM8</accession>
<keyword evidence="3" id="KW-1185">Reference proteome</keyword>
<dbReference type="Proteomes" id="UP001152795">
    <property type="component" value="Unassembled WGS sequence"/>
</dbReference>
<name>A0A7D9JGM8_PARCT</name>
<feature type="region of interest" description="Disordered" evidence="1">
    <location>
        <begin position="14"/>
        <end position="53"/>
    </location>
</feature>
<evidence type="ECO:0000313" key="2">
    <source>
        <dbReference type="EMBL" id="CAB4029385.1"/>
    </source>
</evidence>
<dbReference type="AlphaFoldDB" id="A0A7D9JGM8"/>
<reference evidence="2" key="1">
    <citation type="submission" date="2020-04" db="EMBL/GenBank/DDBJ databases">
        <authorList>
            <person name="Alioto T."/>
            <person name="Alioto T."/>
            <person name="Gomez Garrido J."/>
        </authorList>
    </citation>
    <scope>NUCLEOTIDE SEQUENCE</scope>
    <source>
        <strain evidence="2">A484AB</strain>
    </source>
</reference>
<evidence type="ECO:0000256" key="1">
    <source>
        <dbReference type="SAM" id="MobiDB-lite"/>
    </source>
</evidence>
<sequence length="84" mass="9739">LEGFFYDDKYIGKEPNGKLKKRMAKEQRIDDDDDNFSSTGRAEESSCGLNYPDPDFKIKADGAELRRAASEERNAWLREKYNLN</sequence>
<protein>
    <submittedName>
        <fullName evidence="2">Uncharacterized protein</fullName>
    </submittedName>
</protein>
<evidence type="ECO:0000313" key="3">
    <source>
        <dbReference type="Proteomes" id="UP001152795"/>
    </source>
</evidence>
<organism evidence="2 3">
    <name type="scientific">Paramuricea clavata</name>
    <name type="common">Red gorgonian</name>
    <name type="synonym">Violescent sea-whip</name>
    <dbReference type="NCBI Taxonomy" id="317549"/>
    <lineage>
        <taxon>Eukaryota</taxon>
        <taxon>Metazoa</taxon>
        <taxon>Cnidaria</taxon>
        <taxon>Anthozoa</taxon>
        <taxon>Octocorallia</taxon>
        <taxon>Malacalcyonacea</taxon>
        <taxon>Plexauridae</taxon>
        <taxon>Paramuricea</taxon>
    </lineage>
</organism>
<feature type="non-terminal residue" evidence="2">
    <location>
        <position position="84"/>
    </location>
</feature>